<comment type="caution">
    <text evidence="1">The sequence shown here is derived from an EMBL/GenBank/DDBJ whole genome shotgun (WGS) entry which is preliminary data.</text>
</comment>
<evidence type="ECO:0000313" key="1">
    <source>
        <dbReference type="EMBL" id="GAA3493936.1"/>
    </source>
</evidence>
<gene>
    <name evidence="1" type="ORF">GCM10019016_010350</name>
</gene>
<reference evidence="2" key="1">
    <citation type="journal article" date="2019" name="Int. J. Syst. Evol. Microbiol.">
        <title>The Global Catalogue of Microorganisms (GCM) 10K type strain sequencing project: providing services to taxonomists for standard genome sequencing and annotation.</title>
        <authorList>
            <consortium name="The Broad Institute Genomics Platform"/>
            <consortium name="The Broad Institute Genome Sequencing Center for Infectious Disease"/>
            <person name="Wu L."/>
            <person name="Ma J."/>
        </authorList>
    </citation>
    <scope>NUCLEOTIDE SEQUENCE [LARGE SCALE GENOMIC DNA]</scope>
    <source>
        <strain evidence="2">JCM 4816</strain>
    </source>
</reference>
<keyword evidence="2" id="KW-1185">Reference proteome</keyword>
<evidence type="ECO:0000313" key="2">
    <source>
        <dbReference type="Proteomes" id="UP001501455"/>
    </source>
</evidence>
<protein>
    <submittedName>
        <fullName evidence="1">Uncharacterized protein</fullName>
    </submittedName>
</protein>
<name>A0ABP6THE4_9ACTN</name>
<dbReference type="EMBL" id="BAAAXF010000014">
    <property type="protein sequence ID" value="GAA3493936.1"/>
    <property type="molecule type" value="Genomic_DNA"/>
</dbReference>
<organism evidence="1 2">
    <name type="scientific">Streptomyces prasinosporus</name>
    <dbReference type="NCBI Taxonomy" id="68256"/>
    <lineage>
        <taxon>Bacteria</taxon>
        <taxon>Bacillati</taxon>
        <taxon>Actinomycetota</taxon>
        <taxon>Actinomycetes</taxon>
        <taxon>Kitasatosporales</taxon>
        <taxon>Streptomycetaceae</taxon>
        <taxon>Streptomyces</taxon>
        <taxon>Streptomyces albogriseolus group</taxon>
    </lineage>
</organism>
<accession>A0ABP6THE4</accession>
<dbReference type="Proteomes" id="UP001501455">
    <property type="component" value="Unassembled WGS sequence"/>
</dbReference>
<sequence>MIEEHVADLVEDDVFLVGPGSALLVEDVVVGVCGDPQSACPGRNGLEGKRVKVERTPAMCHEMPTQRLQGVGVR</sequence>
<proteinExistence type="predicted"/>